<proteinExistence type="predicted"/>
<dbReference type="Gene3D" id="1.10.3210.10">
    <property type="entry name" value="Hypothetical protein af1432"/>
    <property type="match status" value="1"/>
</dbReference>
<gene>
    <name evidence="2" type="ORF">J2S19_004536</name>
</gene>
<dbReference type="InterPro" id="IPR003607">
    <property type="entry name" value="HD/PDEase_dom"/>
</dbReference>
<dbReference type="EMBL" id="JAUSUD010000032">
    <property type="protein sequence ID" value="MDQ0233195.1"/>
    <property type="molecule type" value="Genomic_DNA"/>
</dbReference>
<comment type="caution">
    <text evidence="2">The sequence shown here is derived from an EMBL/GenBank/DDBJ whole genome shotgun (WGS) entry which is preliminary data.</text>
</comment>
<dbReference type="RefSeq" id="WP_307346178.1">
    <property type="nucleotide sequence ID" value="NZ_JAUSUD010000032.1"/>
</dbReference>
<evidence type="ECO:0000313" key="3">
    <source>
        <dbReference type="Proteomes" id="UP001234495"/>
    </source>
</evidence>
<dbReference type="PANTHER" id="PTHR43155:SF2">
    <property type="entry name" value="CYCLIC DI-GMP PHOSPHODIESTERASE PA4108"/>
    <property type="match status" value="1"/>
</dbReference>
<dbReference type="CDD" id="cd00077">
    <property type="entry name" value="HDc"/>
    <property type="match status" value="1"/>
</dbReference>
<dbReference type="InterPro" id="IPR037522">
    <property type="entry name" value="HD_GYP_dom"/>
</dbReference>
<sequence length="361" mass="40956">MKVQVNRLVEGNVLLNDVVSASNKPLILKNTTITDYTIEVLNAFLIKEVDILEGVNSIGIEKLTNENSSVNLTEEKSVDQVEFVNLYMETVKNYKNLYISWQSGASIDISRVRKIILPLVDRVLLEKRDEVFKLYHYANIEDYLFHHSVSVSLLSTVLAKNLGYKQGDIRQIALTGLLCDSGMAKIDVNYLSKSVTLTEKEYKDVRQHPIQSYQLLKNIMSIKEGVKIGVLQHHERIDGSGYPLGIKGEQLHPFSKIVALADTYQAMVSIRPYRSKQSPFKVLEQIMQDDFGKFDIRIVNELKRLLLTFSSGTKILLSDGSKAEIVFVDEQHPTRPLVKIIDSNNIIALKDNSDLFIEELI</sequence>
<feature type="domain" description="HD-GYP" evidence="1">
    <location>
        <begin position="123"/>
        <end position="318"/>
    </location>
</feature>
<protein>
    <submittedName>
        <fullName evidence="2">HD-GYP domain-containing protein (C-di-GMP phosphodiesterase class II)</fullName>
    </submittedName>
</protein>
<evidence type="ECO:0000259" key="1">
    <source>
        <dbReference type="PROSITE" id="PS51832"/>
    </source>
</evidence>
<dbReference type="Pfam" id="PF13487">
    <property type="entry name" value="HD_5"/>
    <property type="match status" value="1"/>
</dbReference>
<dbReference type="PANTHER" id="PTHR43155">
    <property type="entry name" value="CYCLIC DI-GMP PHOSPHODIESTERASE PA4108-RELATED"/>
    <property type="match status" value="1"/>
</dbReference>
<reference evidence="2 3" key="1">
    <citation type="submission" date="2023-07" db="EMBL/GenBank/DDBJ databases">
        <title>Genomic Encyclopedia of Type Strains, Phase IV (KMG-IV): sequencing the most valuable type-strain genomes for metagenomic binning, comparative biology and taxonomic classification.</title>
        <authorList>
            <person name="Goeker M."/>
        </authorList>
    </citation>
    <scope>NUCLEOTIDE SEQUENCE [LARGE SCALE GENOMIC DNA]</scope>
    <source>
        <strain evidence="2 3">DSM 29005</strain>
    </source>
</reference>
<organism evidence="2 3">
    <name type="scientific">Metabacillus malikii</name>
    <dbReference type="NCBI Taxonomy" id="1504265"/>
    <lineage>
        <taxon>Bacteria</taxon>
        <taxon>Bacillati</taxon>
        <taxon>Bacillota</taxon>
        <taxon>Bacilli</taxon>
        <taxon>Bacillales</taxon>
        <taxon>Bacillaceae</taxon>
        <taxon>Metabacillus</taxon>
    </lineage>
</organism>
<dbReference type="SUPFAM" id="SSF109604">
    <property type="entry name" value="HD-domain/PDEase-like"/>
    <property type="match status" value="1"/>
</dbReference>
<name>A0ABT9ZPM8_9BACI</name>
<keyword evidence="3" id="KW-1185">Reference proteome</keyword>
<dbReference type="PROSITE" id="PS51832">
    <property type="entry name" value="HD_GYP"/>
    <property type="match status" value="1"/>
</dbReference>
<dbReference type="Proteomes" id="UP001234495">
    <property type="component" value="Unassembled WGS sequence"/>
</dbReference>
<evidence type="ECO:0000313" key="2">
    <source>
        <dbReference type="EMBL" id="MDQ0233195.1"/>
    </source>
</evidence>
<accession>A0ABT9ZPM8</accession>